<protein>
    <recommendedName>
        <fullName evidence="1">Reverse transcriptase domain-containing protein</fullName>
    </recommendedName>
</protein>
<comment type="caution">
    <text evidence="2">The sequence shown here is derived from an EMBL/GenBank/DDBJ whole genome shotgun (WGS) entry which is preliminary data.</text>
</comment>
<dbReference type="AlphaFoldDB" id="A0A448WPP1"/>
<accession>A0A448WPP1</accession>
<organism evidence="2 3">
    <name type="scientific">Protopolystoma xenopodis</name>
    <dbReference type="NCBI Taxonomy" id="117903"/>
    <lineage>
        <taxon>Eukaryota</taxon>
        <taxon>Metazoa</taxon>
        <taxon>Spiralia</taxon>
        <taxon>Lophotrochozoa</taxon>
        <taxon>Platyhelminthes</taxon>
        <taxon>Monogenea</taxon>
        <taxon>Polyopisthocotylea</taxon>
        <taxon>Polystomatidea</taxon>
        <taxon>Polystomatidae</taxon>
        <taxon>Protopolystoma</taxon>
    </lineage>
</organism>
<keyword evidence="3" id="KW-1185">Reference proteome</keyword>
<evidence type="ECO:0000313" key="3">
    <source>
        <dbReference type="Proteomes" id="UP000784294"/>
    </source>
</evidence>
<reference evidence="2" key="1">
    <citation type="submission" date="2018-11" db="EMBL/GenBank/DDBJ databases">
        <authorList>
            <consortium name="Pathogen Informatics"/>
        </authorList>
    </citation>
    <scope>NUCLEOTIDE SEQUENCE</scope>
</reference>
<evidence type="ECO:0000259" key="1">
    <source>
        <dbReference type="PROSITE" id="PS50878"/>
    </source>
</evidence>
<dbReference type="PANTHER" id="PTHR21301">
    <property type="entry name" value="REVERSE TRANSCRIPTASE"/>
    <property type="match status" value="1"/>
</dbReference>
<gene>
    <name evidence="2" type="ORF">PXEA_LOCUS10461</name>
</gene>
<dbReference type="PANTHER" id="PTHR21301:SF10">
    <property type="entry name" value="REVERSE TRANSCRIPTASE DOMAIN-CONTAINING PROTEIN"/>
    <property type="match status" value="1"/>
</dbReference>
<name>A0A448WPP1_9PLAT</name>
<dbReference type="EMBL" id="CAAALY010030757">
    <property type="protein sequence ID" value="VEL17021.1"/>
    <property type="molecule type" value="Genomic_DNA"/>
</dbReference>
<dbReference type="Proteomes" id="UP000784294">
    <property type="component" value="Unassembled WGS sequence"/>
</dbReference>
<feature type="domain" description="Reverse transcriptase" evidence="1">
    <location>
        <begin position="1"/>
        <end position="102"/>
    </location>
</feature>
<dbReference type="PROSITE" id="PS50878">
    <property type="entry name" value="RT_POL"/>
    <property type="match status" value="1"/>
</dbReference>
<dbReference type="InterPro" id="IPR000477">
    <property type="entry name" value="RT_dom"/>
</dbReference>
<evidence type="ECO:0000313" key="2">
    <source>
        <dbReference type="EMBL" id="VEL17021.1"/>
    </source>
</evidence>
<sequence>MFNGRIYEQSFSLPIGSPLSPLLSTFFMDAFEENFKMSPRQPTVIIRHRDDDFTNEMDEKVIFSMGVEENGHVSRLDVEVIRSEETLKKKLFKKNSNVGITLNFQSNHNYGMKIGILLSMMIRSLRPTDSEF</sequence>
<proteinExistence type="predicted"/>